<feature type="region of interest" description="Disordered" evidence="1">
    <location>
        <begin position="13"/>
        <end position="47"/>
    </location>
</feature>
<keyword evidence="3" id="KW-1185">Reference proteome</keyword>
<name>A0ABY6GWW4_9GAMM</name>
<proteinExistence type="predicted"/>
<organism evidence="2 3">
    <name type="scientific">Endozoicomonas euniceicola</name>
    <dbReference type="NCBI Taxonomy" id="1234143"/>
    <lineage>
        <taxon>Bacteria</taxon>
        <taxon>Pseudomonadati</taxon>
        <taxon>Pseudomonadota</taxon>
        <taxon>Gammaproteobacteria</taxon>
        <taxon>Oceanospirillales</taxon>
        <taxon>Endozoicomonadaceae</taxon>
        <taxon>Endozoicomonas</taxon>
    </lineage>
</organism>
<protein>
    <submittedName>
        <fullName evidence="2">Uncharacterized protein</fullName>
    </submittedName>
</protein>
<evidence type="ECO:0000313" key="3">
    <source>
        <dbReference type="Proteomes" id="UP001163255"/>
    </source>
</evidence>
<dbReference type="Proteomes" id="UP001163255">
    <property type="component" value="Chromosome"/>
</dbReference>
<reference evidence="2" key="1">
    <citation type="submission" date="2022-10" db="EMBL/GenBank/DDBJ databases">
        <title>Completed Genome Sequence of two octocoral isolated bacterium, Endozoicomonas euniceicola EF212T and Endozoicomonas gorgoniicola PS125T.</title>
        <authorList>
            <person name="Chiou Y.-J."/>
            <person name="Chen Y.-H."/>
        </authorList>
    </citation>
    <scope>NUCLEOTIDE SEQUENCE</scope>
    <source>
        <strain evidence="2">EF212</strain>
    </source>
</reference>
<dbReference type="RefSeq" id="WP_262599795.1">
    <property type="nucleotide sequence ID" value="NZ_CP103300.1"/>
</dbReference>
<accession>A0ABY6GWW4</accession>
<evidence type="ECO:0000256" key="1">
    <source>
        <dbReference type="SAM" id="MobiDB-lite"/>
    </source>
</evidence>
<sequence length="341" mass="37384">MIAPSTLSIAAGAGPQSTGLVPPGVSQKSNDDTHKTPGLCSPKPGGAPAKMLDSYPVSRCDDLEWSAVNSMRALGSFAKDRINDVLISLERCAHFHTLGFLRVMFSSYKYDDLKQQEINAMSFLRSFISDTVYSNGDVPGVGNNPMNPRTFSNVMLSLCESSYQNSFPKKIIGIGSGSAFLEKCFELMNVMEVKCYDKKPCGDGGSFLPVEKATFPKDIEKCLPDDCSDCLLVSGYPKGFLGSVLAEFIRRGGEMFCTTVEGCLSADMHLGYEKNPEVLQKGIEDLMEKSGESFQVEVAKSTVSDPSVFIQFFNWPASVKQSLLDCRELEDLCFDLCMEKR</sequence>
<evidence type="ECO:0000313" key="2">
    <source>
        <dbReference type="EMBL" id="UYM17277.1"/>
    </source>
</evidence>
<gene>
    <name evidence="2" type="ORF">NX720_04965</name>
</gene>
<dbReference type="EMBL" id="CP103300">
    <property type="protein sequence ID" value="UYM17277.1"/>
    <property type="molecule type" value="Genomic_DNA"/>
</dbReference>